<gene>
    <name evidence="2" type="ORF">IPN02_08335</name>
</gene>
<feature type="compositionally biased region" description="Basic and acidic residues" evidence="1">
    <location>
        <begin position="39"/>
        <end position="52"/>
    </location>
</feature>
<feature type="region of interest" description="Disordered" evidence="1">
    <location>
        <begin position="1"/>
        <end position="68"/>
    </location>
</feature>
<sequence>MSEHGEVSDSTTEADEVDARTTGAADRAATPEEAQMADQHGDALTDSVREHEEEMMETGANVKGEGEV</sequence>
<proteinExistence type="predicted"/>
<accession>A0A936TE92</accession>
<dbReference type="AlphaFoldDB" id="A0A936TE92"/>
<evidence type="ECO:0000313" key="2">
    <source>
        <dbReference type="EMBL" id="MBK9296832.1"/>
    </source>
</evidence>
<dbReference type="Proteomes" id="UP000727993">
    <property type="component" value="Unassembled WGS sequence"/>
</dbReference>
<evidence type="ECO:0000313" key="3">
    <source>
        <dbReference type="Proteomes" id="UP000727993"/>
    </source>
</evidence>
<comment type="caution">
    <text evidence="2">The sequence shown here is derived from an EMBL/GenBank/DDBJ whole genome shotgun (WGS) entry which is preliminary data.</text>
</comment>
<evidence type="ECO:0000256" key="1">
    <source>
        <dbReference type="SAM" id="MobiDB-lite"/>
    </source>
</evidence>
<protein>
    <submittedName>
        <fullName evidence="2">Uncharacterized protein</fullName>
    </submittedName>
</protein>
<name>A0A936TE92_9ACTN</name>
<reference evidence="2 3" key="1">
    <citation type="submission" date="2020-10" db="EMBL/GenBank/DDBJ databases">
        <title>Connecting structure to function with the recovery of over 1000 high-quality activated sludge metagenome-assembled genomes encoding full-length rRNA genes using long-read sequencing.</title>
        <authorList>
            <person name="Singleton C.M."/>
            <person name="Petriglieri F."/>
            <person name="Kristensen J.M."/>
            <person name="Kirkegaard R.H."/>
            <person name="Michaelsen T.Y."/>
            <person name="Andersen M.H."/>
            <person name="Karst S.M."/>
            <person name="Dueholm M.S."/>
            <person name="Nielsen P.H."/>
            <person name="Albertsen M."/>
        </authorList>
    </citation>
    <scope>NUCLEOTIDE SEQUENCE [LARGE SCALE GENOMIC DNA]</scope>
    <source>
        <strain evidence="2">Lyne_18-Q3-R50-59_MAXAC.006</strain>
    </source>
</reference>
<organism evidence="2 3">
    <name type="scientific">Candidatus Neomicrothrix subdominans</name>
    <dbReference type="NCBI Taxonomy" id="2954438"/>
    <lineage>
        <taxon>Bacteria</taxon>
        <taxon>Bacillati</taxon>
        <taxon>Actinomycetota</taxon>
        <taxon>Acidimicrobiia</taxon>
        <taxon>Acidimicrobiales</taxon>
        <taxon>Microthrixaceae</taxon>
        <taxon>Candidatus Neomicrothrix</taxon>
    </lineage>
</organism>
<dbReference type="EMBL" id="JADJZA010000006">
    <property type="protein sequence ID" value="MBK9296832.1"/>
    <property type="molecule type" value="Genomic_DNA"/>
</dbReference>